<keyword evidence="2" id="KW-1185">Reference proteome</keyword>
<evidence type="ECO:0000313" key="2">
    <source>
        <dbReference type="Proteomes" id="UP000280444"/>
    </source>
</evidence>
<dbReference type="EMBL" id="RQZF01000002">
    <property type="protein sequence ID" value="RRC95977.1"/>
    <property type="molecule type" value="Genomic_DNA"/>
</dbReference>
<sequence length="156" mass="17444">MNFFDDDTEAPQENVDTVEADIVIAATVEQVWELVSEPGWWINDGDLGDHEVTLTEEGYYEVNDPEAGTWLVEKVDEDPMDVVSYRWYPLAGDELPDEATRVEFSLSEEGGRVALHVEEIGLSQVSQDEAVARQAWEDAAGTWEDAFAQAKAYLEG</sequence>
<gene>
    <name evidence="1" type="ORF">EII11_03800</name>
</gene>
<accession>A0A3P1SG64</accession>
<protein>
    <submittedName>
        <fullName evidence="1">Toxin</fullName>
    </submittedName>
</protein>
<dbReference type="SUPFAM" id="SSF55961">
    <property type="entry name" value="Bet v1-like"/>
    <property type="match status" value="1"/>
</dbReference>
<organism evidence="1 2">
    <name type="scientific">Schaalia canis</name>
    <dbReference type="NCBI Taxonomy" id="100469"/>
    <lineage>
        <taxon>Bacteria</taxon>
        <taxon>Bacillati</taxon>
        <taxon>Actinomycetota</taxon>
        <taxon>Actinomycetes</taxon>
        <taxon>Actinomycetales</taxon>
        <taxon>Actinomycetaceae</taxon>
        <taxon>Schaalia</taxon>
    </lineage>
</organism>
<dbReference type="AlphaFoldDB" id="A0A3P1SG64"/>
<dbReference type="RefSeq" id="WP_124868749.1">
    <property type="nucleotide sequence ID" value="NZ_RQZF01000002.1"/>
</dbReference>
<name>A0A3P1SG64_9ACTO</name>
<dbReference type="Gene3D" id="3.30.530.20">
    <property type="match status" value="1"/>
</dbReference>
<reference evidence="1 2" key="1">
    <citation type="submission" date="2018-11" db="EMBL/GenBank/DDBJ databases">
        <title>Genomes From Bacteria Associated with the Canine Oral Cavity: a Test Case for Automated Genome-Based Taxonomic Assignment.</title>
        <authorList>
            <person name="Coil D.A."/>
            <person name="Jospin G."/>
            <person name="Darling A.E."/>
            <person name="Wallis C."/>
            <person name="Davis I.J."/>
            <person name="Harris S."/>
            <person name="Eisen J.A."/>
            <person name="Holcombe L.J."/>
            <person name="O'Flynn C."/>
        </authorList>
    </citation>
    <scope>NUCLEOTIDE SEQUENCE [LARGE SCALE GENOMIC DNA]</scope>
    <source>
        <strain evidence="1 2">OH770</strain>
    </source>
</reference>
<dbReference type="Proteomes" id="UP000280444">
    <property type="component" value="Unassembled WGS sequence"/>
</dbReference>
<dbReference type="OrthoDB" id="8117292at2"/>
<proteinExistence type="predicted"/>
<evidence type="ECO:0000313" key="1">
    <source>
        <dbReference type="EMBL" id="RRC95977.1"/>
    </source>
</evidence>
<dbReference type="InterPro" id="IPR023393">
    <property type="entry name" value="START-like_dom_sf"/>
</dbReference>
<comment type="caution">
    <text evidence="1">The sequence shown here is derived from an EMBL/GenBank/DDBJ whole genome shotgun (WGS) entry which is preliminary data.</text>
</comment>